<keyword evidence="1" id="KW-0963">Cytoplasm</keyword>
<dbReference type="PANTHER" id="PTHR30307">
    <property type="entry name" value="S-ADENOSYLMETHIONINE:TRNA RIBOSYLTRANSFERASE-ISOMERASE"/>
    <property type="match status" value="1"/>
</dbReference>
<keyword evidence="5" id="KW-0328">Glycosyltransferase</keyword>
<dbReference type="PANTHER" id="PTHR30307:SF0">
    <property type="entry name" value="S-ADENOSYLMETHIONINE:TRNA RIBOSYLTRANSFERASE-ISOMERASE"/>
    <property type="match status" value="1"/>
</dbReference>
<dbReference type="Gene3D" id="2.40.10.240">
    <property type="entry name" value="QueA-like"/>
    <property type="match status" value="1"/>
</dbReference>
<evidence type="ECO:0000313" key="6">
    <source>
        <dbReference type="Proteomes" id="UP001262410"/>
    </source>
</evidence>
<dbReference type="InterPro" id="IPR042118">
    <property type="entry name" value="QueA_dom1"/>
</dbReference>
<evidence type="ECO:0000313" key="5">
    <source>
        <dbReference type="EMBL" id="MDR6293991.1"/>
    </source>
</evidence>
<dbReference type="EC" id="2.4.99.17" evidence="5"/>
<dbReference type="InterPro" id="IPR042119">
    <property type="entry name" value="QueA_dom2"/>
</dbReference>
<comment type="caution">
    <text evidence="5">The sequence shown here is derived from an EMBL/GenBank/DDBJ whole genome shotgun (WGS) entry which is preliminary data.</text>
</comment>
<keyword evidence="3" id="KW-0949">S-adenosyl-L-methionine</keyword>
<keyword evidence="2 5" id="KW-0808">Transferase</keyword>
<keyword evidence="6" id="KW-1185">Reference proteome</keyword>
<evidence type="ECO:0000256" key="4">
    <source>
        <dbReference type="ARBA" id="ARBA00022785"/>
    </source>
</evidence>
<evidence type="ECO:0000256" key="1">
    <source>
        <dbReference type="ARBA" id="ARBA00022490"/>
    </source>
</evidence>
<dbReference type="GO" id="GO:0051075">
    <property type="term" value="F:S-adenosylmethionine:tRNA ribosyltransferase-isomerase activity"/>
    <property type="evidence" value="ECO:0007669"/>
    <property type="project" value="UniProtKB-EC"/>
</dbReference>
<dbReference type="Proteomes" id="UP001262410">
    <property type="component" value="Unassembled WGS sequence"/>
</dbReference>
<evidence type="ECO:0000256" key="2">
    <source>
        <dbReference type="ARBA" id="ARBA00022679"/>
    </source>
</evidence>
<dbReference type="SUPFAM" id="SSF111337">
    <property type="entry name" value="QueA-like"/>
    <property type="match status" value="1"/>
</dbReference>
<name>A0ABU1JZD1_9PROT</name>
<dbReference type="InterPro" id="IPR003699">
    <property type="entry name" value="QueA"/>
</dbReference>
<dbReference type="Gene3D" id="3.40.1780.10">
    <property type="entry name" value="QueA-like"/>
    <property type="match status" value="2"/>
</dbReference>
<reference evidence="5 6" key="1">
    <citation type="submission" date="2023-07" db="EMBL/GenBank/DDBJ databases">
        <title>Sorghum-associated microbial communities from plants grown in Nebraska, USA.</title>
        <authorList>
            <person name="Schachtman D."/>
        </authorList>
    </citation>
    <scope>NUCLEOTIDE SEQUENCE [LARGE SCALE GENOMIC DNA]</scope>
    <source>
        <strain evidence="5 6">584</strain>
    </source>
</reference>
<organism evidence="5 6">
    <name type="scientific">Inquilinus ginsengisoli</name>
    <dbReference type="NCBI Taxonomy" id="363840"/>
    <lineage>
        <taxon>Bacteria</taxon>
        <taxon>Pseudomonadati</taxon>
        <taxon>Pseudomonadota</taxon>
        <taxon>Alphaproteobacteria</taxon>
        <taxon>Rhodospirillales</taxon>
        <taxon>Rhodospirillaceae</taxon>
        <taxon>Inquilinus</taxon>
    </lineage>
</organism>
<dbReference type="Pfam" id="PF02547">
    <property type="entry name" value="Queuosine_synth"/>
    <property type="match status" value="1"/>
</dbReference>
<accession>A0ABU1JZD1</accession>
<dbReference type="RefSeq" id="WP_309801406.1">
    <property type="nucleotide sequence ID" value="NZ_JAVDPW010000015.1"/>
</dbReference>
<keyword evidence="4" id="KW-0671">Queuosine biosynthesis</keyword>
<protein>
    <submittedName>
        <fullName evidence="5">S-adenosylmethionine:tRNA ribosyltransferase-isomerase</fullName>
        <ecNumber evidence="5">2.4.99.17</ecNumber>
    </submittedName>
</protein>
<gene>
    <name evidence="5" type="ORF">E9232_006545</name>
</gene>
<dbReference type="EMBL" id="JAVDPW010000015">
    <property type="protein sequence ID" value="MDR6293991.1"/>
    <property type="molecule type" value="Genomic_DNA"/>
</dbReference>
<evidence type="ECO:0000256" key="3">
    <source>
        <dbReference type="ARBA" id="ARBA00022691"/>
    </source>
</evidence>
<dbReference type="InterPro" id="IPR036100">
    <property type="entry name" value="QueA_sf"/>
</dbReference>
<proteinExistence type="predicted"/>
<sequence>MIAADAPDRRAARLCAIDPTGRLRHLPRAGLAALLRPGDLVVANDAATLPASLHGLHAASGRLVELRLAGWVTAGDPTRFVAVAFGAGDHRTRTEDRPPPPPLAPGDHLALGPLAAMVERRLGHPRLVGLHFLGGRDAVLAGLARHGRPIQYAHVPQPLALWDVWTSIAADPVAFEPPSAGFALDWGLLAAWRKRGVGFATLTHAAGISSTGDPALDQRLPFDEPYRIPQPTAAAISRAKSGGGRVIAIGTTAVRALEAAAQADGRVRPGAGVARGRITAETRLRVVDAILTGVHQPGESHFELLRAFADDAVLDRALETVAAQGYRAHEFGDCLMLERRRAFESGRLAS</sequence>